<dbReference type="InParanoid" id="A0A2J6SWD9"/>
<evidence type="ECO:0000256" key="1">
    <source>
        <dbReference type="SAM" id="MobiDB-lite"/>
    </source>
</evidence>
<gene>
    <name evidence="2" type="ORF">K444DRAFT_97288</name>
</gene>
<organism evidence="2 3">
    <name type="scientific">Hyaloscypha bicolor E</name>
    <dbReference type="NCBI Taxonomy" id="1095630"/>
    <lineage>
        <taxon>Eukaryota</taxon>
        <taxon>Fungi</taxon>
        <taxon>Dikarya</taxon>
        <taxon>Ascomycota</taxon>
        <taxon>Pezizomycotina</taxon>
        <taxon>Leotiomycetes</taxon>
        <taxon>Helotiales</taxon>
        <taxon>Hyaloscyphaceae</taxon>
        <taxon>Hyaloscypha</taxon>
        <taxon>Hyaloscypha bicolor</taxon>
    </lineage>
</organism>
<dbReference type="RefSeq" id="XP_024731996.1">
    <property type="nucleotide sequence ID" value="XM_024888846.1"/>
</dbReference>
<dbReference type="EMBL" id="KZ613856">
    <property type="protein sequence ID" value="PMD55092.1"/>
    <property type="molecule type" value="Genomic_DNA"/>
</dbReference>
<sequence>MVGIQLHDPIHKSQSQSSQPIGGTPFENTTNLNSLIHSLNSPSCHACLLAGGMVCASHLCSAQPISEPEQKDGMTSDPESLSAETGRQPLLACIRKFHIVAPSIAFIHRYPVHSIPPFSHFLVCTHEKALFSTYQPAWDRIHNFFPEIQKRQDKLELEESRRAEEYRSSMQLSLETNNMQERKTLKSTRRKAQSKSNHDPTAQKCSIPVRMEELPSKVLLRLRALVVNCPINTRFIRLGNSN</sequence>
<name>A0A2J6SWD9_9HELO</name>
<evidence type="ECO:0000313" key="3">
    <source>
        <dbReference type="Proteomes" id="UP000235371"/>
    </source>
</evidence>
<dbReference type="GeneID" id="36596922"/>
<dbReference type="AlphaFoldDB" id="A0A2J6SWD9"/>
<reference evidence="2 3" key="1">
    <citation type="submission" date="2016-04" db="EMBL/GenBank/DDBJ databases">
        <title>A degradative enzymes factory behind the ericoid mycorrhizal symbiosis.</title>
        <authorList>
            <consortium name="DOE Joint Genome Institute"/>
            <person name="Martino E."/>
            <person name="Morin E."/>
            <person name="Grelet G."/>
            <person name="Kuo A."/>
            <person name="Kohler A."/>
            <person name="Daghino S."/>
            <person name="Barry K."/>
            <person name="Choi C."/>
            <person name="Cichocki N."/>
            <person name="Clum A."/>
            <person name="Copeland A."/>
            <person name="Hainaut M."/>
            <person name="Haridas S."/>
            <person name="Labutti K."/>
            <person name="Lindquist E."/>
            <person name="Lipzen A."/>
            <person name="Khouja H.-R."/>
            <person name="Murat C."/>
            <person name="Ohm R."/>
            <person name="Olson A."/>
            <person name="Spatafora J."/>
            <person name="Veneault-Fourrey C."/>
            <person name="Henrissat B."/>
            <person name="Grigoriev I."/>
            <person name="Martin F."/>
            <person name="Perotto S."/>
        </authorList>
    </citation>
    <scope>NUCLEOTIDE SEQUENCE [LARGE SCALE GENOMIC DNA]</scope>
    <source>
        <strain evidence="2 3">E</strain>
    </source>
</reference>
<feature type="region of interest" description="Disordered" evidence="1">
    <location>
        <begin position="177"/>
        <end position="204"/>
    </location>
</feature>
<proteinExistence type="predicted"/>
<keyword evidence="3" id="KW-1185">Reference proteome</keyword>
<protein>
    <submittedName>
        <fullName evidence="2">Uncharacterized protein</fullName>
    </submittedName>
</protein>
<feature type="compositionally biased region" description="Polar residues" evidence="1">
    <location>
        <begin position="12"/>
        <end position="26"/>
    </location>
</feature>
<feature type="region of interest" description="Disordered" evidence="1">
    <location>
        <begin position="1"/>
        <end position="26"/>
    </location>
</feature>
<dbReference type="Proteomes" id="UP000235371">
    <property type="component" value="Unassembled WGS sequence"/>
</dbReference>
<accession>A0A2J6SWD9</accession>
<evidence type="ECO:0000313" key="2">
    <source>
        <dbReference type="EMBL" id="PMD55092.1"/>
    </source>
</evidence>